<evidence type="ECO:0000256" key="1">
    <source>
        <dbReference type="ARBA" id="ARBA00022741"/>
    </source>
</evidence>
<proteinExistence type="predicted"/>
<organism evidence="3 4">
    <name type="scientific">Mycobacterium phage CrystalP</name>
    <dbReference type="NCBI Taxonomy" id="1932894"/>
    <lineage>
        <taxon>Viruses</taxon>
        <taxon>Duplodnaviria</taxon>
        <taxon>Heunggongvirae</taxon>
        <taxon>Uroviricota</taxon>
        <taxon>Caudoviricetes</taxon>
        <taxon>Kostyavirus</taxon>
        <taxon>Kostyavirus toto</taxon>
    </lineage>
</organism>
<evidence type="ECO:0000259" key="2">
    <source>
        <dbReference type="Pfam" id="PF24729"/>
    </source>
</evidence>
<sequence length="65" mass="7343">MHHDFKHHAPKDDATVAAHELVRRDIDALWANLDVVLPTGREKAVVKTKLEEAMFWANAAIARSQ</sequence>
<dbReference type="GO" id="GO:0000166">
    <property type="term" value="F:nucleotide binding"/>
    <property type="evidence" value="ECO:0007669"/>
    <property type="project" value="UniProtKB-KW"/>
</dbReference>
<dbReference type="Pfam" id="PF24729">
    <property type="entry name" value="Acb2_Tad1_hairpin"/>
    <property type="match status" value="1"/>
</dbReference>
<feature type="domain" description="Acb2/Tad1 hairpin" evidence="2">
    <location>
        <begin position="2"/>
        <end position="62"/>
    </location>
</feature>
<accession>A0A1L7DRT5</accession>
<protein>
    <recommendedName>
        <fullName evidence="2">Acb2/Tad1 hairpin domain-containing protein</fullName>
    </recommendedName>
</protein>
<evidence type="ECO:0000313" key="3">
    <source>
        <dbReference type="EMBL" id="APU02915.1"/>
    </source>
</evidence>
<gene>
    <name evidence="3" type="primary">101</name>
    <name evidence="3" type="ORF">SEA_CRYSTALP_101</name>
</gene>
<reference evidence="3 4" key="1">
    <citation type="submission" date="2016-12" db="EMBL/GenBank/DDBJ databases">
        <authorList>
            <person name="Cresawn S.G."/>
            <person name="Koga A.P."/>
            <person name="Seegulam M.E."/>
            <person name="Cavinder B."/>
            <person name="Ruffin V.A."/>
            <person name="Paige-Anderson C.L."/>
            <person name="Connors B.J."/>
            <person name="Scrudato M."/>
            <person name="Twichell C.M."/>
            <person name="Lawson J.N."/>
            <person name="Kirkpatrick B.L."/>
            <person name="Schwebach J.R."/>
            <person name="Washington E."/>
            <person name="Scherer A.E."/>
            <person name="Haddad E."/>
            <person name="Ospina-Giraldo M.D."/>
            <person name="Delaney-Nguyen K.N."/>
            <person name="Diaz A."/>
            <person name="Sutter N.B."/>
            <person name="Brey C.W."/>
            <person name="Bhalla S."/>
            <person name="Smith M.V."/>
            <person name="Merkhofer E.C."/>
            <person name="Furlong L.J."/>
            <person name="Tolsma S."/>
            <person name="Weir S.M."/>
            <person name="Katsanos J.M."/>
            <person name="Decker J.K."/>
            <person name="McLean J.E."/>
            <person name="Yan W."/>
            <person name="Stamm J.C."/>
            <person name="Edwards D."/>
            <person name="Powell E.A."/>
            <person name="Montgomery J.R."/>
            <person name="Doty J.A."/>
            <person name="Breton T.S."/>
            <person name="Segura-Totten M."/>
            <person name="Nordlie M.A."/>
            <person name="Fleischacker C.L."/>
            <person name="Dojs M.A."/>
            <person name="Bortz R.L."/>
            <person name="Moriyama E.N."/>
            <person name="Kesinger E.D."/>
            <person name="Sandel M.W."/>
            <person name="Fast K.M."/>
            <person name="Martin S.A."/>
            <person name="Valle-Rivera A.M."/>
            <person name="Preuss M.L."/>
            <person name="Brown-Kennerly V."/>
            <person name="Frost V.J."/>
            <person name="Westover K.M."/>
            <person name="Butela K.A."/>
            <person name="Hughes L.E."/>
            <person name="Biederman W.H."/>
            <person name="Kobi P."/>
            <person name="Sivanathan V."/>
            <person name="Asai D.J."/>
            <person name="Garlena R.A."/>
            <person name="Russell D.A."/>
            <person name="Pope W.H."/>
            <person name="Jacobs-Sera D."/>
            <person name="Hatfull G.F."/>
        </authorList>
    </citation>
    <scope>NUCLEOTIDE SEQUENCE [LARGE SCALE GENOMIC DNA]</scope>
</reference>
<evidence type="ECO:0000313" key="4">
    <source>
        <dbReference type="Proteomes" id="UP000222370"/>
    </source>
</evidence>
<dbReference type="EMBL" id="KY319168">
    <property type="protein sequence ID" value="APU02915.1"/>
    <property type="molecule type" value="Genomic_DNA"/>
</dbReference>
<name>A0A1L7DRT5_9CAUD</name>
<dbReference type="InterPro" id="IPR056098">
    <property type="entry name" value="Acb2/Tad1_hairpin"/>
</dbReference>
<keyword evidence="1" id="KW-0547">Nucleotide-binding</keyword>
<dbReference type="Proteomes" id="UP000222370">
    <property type="component" value="Segment"/>
</dbReference>